<dbReference type="GO" id="GO:0016779">
    <property type="term" value="F:nucleotidyltransferase activity"/>
    <property type="evidence" value="ECO:0007669"/>
    <property type="project" value="InterPro"/>
</dbReference>
<sequence>MGAVSLFARVVLGCSRSSPRPLGAREKSLLRRAPQGHSGRMAETRSRRGLDSRGYIEREGSLGRVPDVFRPVVAAAHDQVLHVFGKRLHSAYLYGSIPRGTARPGHSDLDLLLALREEPTEADRAKARALDEALDKEFPQIDGAGTLLVSRRQVLSDLERYDLGWFVACLCTPLLGEDLAEDLPRYRPDSCLARETNGDLALLLPRWRERIAEAESEAARRSLVRGCSRRLVRTGFTLVMPRWNGWTSDLHEMAEVFGRYYPERAAQMRAAAVAAYEPWADPGSHAAVLRSYVDDLGPWLAEEYARVHGVKAPR</sequence>
<dbReference type="Gene3D" id="3.30.460.10">
    <property type="entry name" value="Beta Polymerase, domain 2"/>
    <property type="match status" value="1"/>
</dbReference>
<evidence type="ECO:0000256" key="1">
    <source>
        <dbReference type="SAM" id="MobiDB-lite"/>
    </source>
</evidence>
<organism evidence="3 4">
    <name type="scientific">Streptomyces capitiformicae</name>
    <dbReference type="NCBI Taxonomy" id="2014920"/>
    <lineage>
        <taxon>Bacteria</taxon>
        <taxon>Bacillati</taxon>
        <taxon>Actinomycetota</taxon>
        <taxon>Actinomycetes</taxon>
        <taxon>Kitasatosporales</taxon>
        <taxon>Streptomycetaceae</taxon>
        <taxon>Streptomyces</taxon>
    </lineage>
</organism>
<dbReference type="InterPro" id="IPR002934">
    <property type="entry name" value="Polymerase_NTP_transf_dom"/>
</dbReference>
<dbReference type="AlphaFoldDB" id="A0A918ZKE4"/>
<reference evidence="3" key="1">
    <citation type="journal article" date="2014" name="Int. J. Syst. Evol. Microbiol.">
        <title>Complete genome sequence of Corynebacterium casei LMG S-19264T (=DSM 44701T), isolated from a smear-ripened cheese.</title>
        <authorList>
            <consortium name="US DOE Joint Genome Institute (JGI-PGF)"/>
            <person name="Walter F."/>
            <person name="Albersmeier A."/>
            <person name="Kalinowski J."/>
            <person name="Ruckert C."/>
        </authorList>
    </citation>
    <scope>NUCLEOTIDE SEQUENCE</scope>
    <source>
        <strain evidence="3">CGMCC 4.7403</strain>
    </source>
</reference>
<dbReference type="SUPFAM" id="SSF81301">
    <property type="entry name" value="Nucleotidyltransferase"/>
    <property type="match status" value="1"/>
</dbReference>
<evidence type="ECO:0000313" key="4">
    <source>
        <dbReference type="Proteomes" id="UP000603227"/>
    </source>
</evidence>
<dbReference type="CDD" id="cd05403">
    <property type="entry name" value="NT_KNTase_like"/>
    <property type="match status" value="1"/>
</dbReference>
<feature type="region of interest" description="Disordered" evidence="1">
    <location>
        <begin position="19"/>
        <end position="53"/>
    </location>
</feature>
<evidence type="ECO:0000313" key="3">
    <source>
        <dbReference type="EMBL" id="GHE54427.1"/>
    </source>
</evidence>
<feature type="domain" description="Polymerase nucleotidyl transferase" evidence="2">
    <location>
        <begin position="90"/>
        <end position="129"/>
    </location>
</feature>
<name>A0A918ZKE4_9ACTN</name>
<gene>
    <name evidence="3" type="ORF">GCM10017771_76910</name>
</gene>
<protein>
    <recommendedName>
        <fullName evidence="2">Polymerase nucleotidyl transferase domain-containing protein</fullName>
    </recommendedName>
</protein>
<comment type="caution">
    <text evidence="3">The sequence shown here is derived from an EMBL/GenBank/DDBJ whole genome shotgun (WGS) entry which is preliminary data.</text>
</comment>
<reference evidence="3" key="2">
    <citation type="submission" date="2020-09" db="EMBL/GenBank/DDBJ databases">
        <authorList>
            <person name="Sun Q."/>
            <person name="Zhou Y."/>
        </authorList>
    </citation>
    <scope>NUCLEOTIDE SEQUENCE</scope>
    <source>
        <strain evidence="3">CGMCC 4.7403</strain>
    </source>
</reference>
<dbReference type="EMBL" id="BNAT01000040">
    <property type="protein sequence ID" value="GHE54427.1"/>
    <property type="molecule type" value="Genomic_DNA"/>
</dbReference>
<dbReference type="InterPro" id="IPR043519">
    <property type="entry name" value="NT_sf"/>
</dbReference>
<proteinExistence type="predicted"/>
<evidence type="ECO:0000259" key="2">
    <source>
        <dbReference type="Pfam" id="PF01909"/>
    </source>
</evidence>
<accession>A0A918ZKE4</accession>
<keyword evidence="4" id="KW-1185">Reference proteome</keyword>
<feature type="compositionally biased region" description="Basic and acidic residues" evidence="1">
    <location>
        <begin position="40"/>
        <end position="53"/>
    </location>
</feature>
<dbReference type="Proteomes" id="UP000603227">
    <property type="component" value="Unassembled WGS sequence"/>
</dbReference>
<dbReference type="Pfam" id="PF01909">
    <property type="entry name" value="NTP_transf_2"/>
    <property type="match status" value="1"/>
</dbReference>